<evidence type="ECO:0000313" key="8">
    <source>
        <dbReference type="RefSeq" id="XP_018089352.1"/>
    </source>
</evidence>
<dbReference type="PRINTS" id="PR01407">
    <property type="entry name" value="BUTYPHLNCDUF"/>
</dbReference>
<dbReference type="PROSITE" id="PS00518">
    <property type="entry name" value="ZF_RING_1"/>
    <property type="match status" value="1"/>
</dbReference>
<dbReference type="SMART" id="SM00589">
    <property type="entry name" value="PRY"/>
    <property type="match status" value="1"/>
</dbReference>
<dbReference type="OMA" id="ENAWVRI"/>
<dbReference type="CDD" id="cd12891">
    <property type="entry name" value="SPRY_PRY_C-I_2"/>
    <property type="match status" value="1"/>
</dbReference>
<dbReference type="KEGG" id="xla:108700693"/>
<dbReference type="SMART" id="SM00336">
    <property type="entry name" value="BBOX"/>
    <property type="match status" value="1"/>
</dbReference>
<dbReference type="SUPFAM" id="SSF57850">
    <property type="entry name" value="RING/U-box"/>
    <property type="match status" value="1"/>
</dbReference>
<evidence type="ECO:0000256" key="2">
    <source>
        <dbReference type="ARBA" id="ARBA00022723"/>
    </source>
</evidence>
<dbReference type="GO" id="GO:0045087">
    <property type="term" value="P:innate immune response"/>
    <property type="evidence" value="ECO:0007669"/>
    <property type="project" value="UniProtKB-KW"/>
</dbReference>
<dbReference type="InterPro" id="IPR001870">
    <property type="entry name" value="B30.2/SPRY"/>
</dbReference>
<dbReference type="AlphaFoldDB" id="A0A1L8F559"/>
<proteinExistence type="predicted"/>
<organism evidence="7 8">
    <name type="scientific">Xenopus laevis</name>
    <name type="common">African clawed frog</name>
    <dbReference type="NCBI Taxonomy" id="8355"/>
    <lineage>
        <taxon>Eukaryota</taxon>
        <taxon>Metazoa</taxon>
        <taxon>Chordata</taxon>
        <taxon>Craniata</taxon>
        <taxon>Vertebrata</taxon>
        <taxon>Euteleostomi</taxon>
        <taxon>Amphibia</taxon>
        <taxon>Batrachia</taxon>
        <taxon>Anura</taxon>
        <taxon>Pipoidea</taxon>
        <taxon>Pipidae</taxon>
        <taxon>Xenopodinae</taxon>
        <taxon>Xenopus</taxon>
        <taxon>Xenopus</taxon>
    </lineage>
</organism>
<dbReference type="PaxDb" id="8355-A0A1L8F559"/>
<dbReference type="Gene3D" id="3.30.160.60">
    <property type="entry name" value="Classic Zinc Finger"/>
    <property type="match status" value="1"/>
</dbReference>
<keyword evidence="6" id="KW-0175">Coiled coil</keyword>
<dbReference type="PROSITE" id="PS50119">
    <property type="entry name" value="ZF_BBOX"/>
    <property type="match status" value="1"/>
</dbReference>
<dbReference type="Proteomes" id="UP000186698">
    <property type="component" value="Chromosome 8S"/>
</dbReference>
<dbReference type="Gene3D" id="2.60.120.920">
    <property type="match status" value="1"/>
</dbReference>
<dbReference type="PANTHER" id="PTHR25465:SF71">
    <property type="entry name" value="E3 UBIQUITIN-PROTEIN LIGASE TRIM39-LIKE"/>
    <property type="match status" value="1"/>
</dbReference>
<reference evidence="8" key="1">
    <citation type="submission" date="2025-08" db="UniProtKB">
        <authorList>
            <consortium name="RefSeq"/>
        </authorList>
    </citation>
    <scope>IDENTIFICATION</scope>
    <source>
        <strain evidence="8">J_2021</strain>
        <tissue evidence="8">Erythrocytes</tissue>
    </source>
</reference>
<dbReference type="InterPro" id="IPR017907">
    <property type="entry name" value="Znf_RING_CS"/>
</dbReference>
<dbReference type="Pfam" id="PF00622">
    <property type="entry name" value="SPRY"/>
    <property type="match status" value="1"/>
</dbReference>
<dbReference type="OrthoDB" id="9049620at2759"/>
<dbReference type="InterPro" id="IPR043136">
    <property type="entry name" value="B30.2/SPRY_sf"/>
</dbReference>
<evidence type="ECO:0000256" key="3">
    <source>
        <dbReference type="ARBA" id="ARBA00022771"/>
    </source>
</evidence>
<evidence type="ECO:0000256" key="1">
    <source>
        <dbReference type="ARBA" id="ARBA00022588"/>
    </source>
</evidence>
<dbReference type="PANTHER" id="PTHR25465">
    <property type="entry name" value="B-BOX DOMAIN CONTAINING"/>
    <property type="match status" value="1"/>
</dbReference>
<dbReference type="InterPro" id="IPR051051">
    <property type="entry name" value="E3_ubiq-ligase_TRIM/RNF"/>
</dbReference>
<dbReference type="PROSITE" id="PS50188">
    <property type="entry name" value="B302_SPRY"/>
    <property type="match status" value="1"/>
</dbReference>
<evidence type="ECO:0000313" key="7">
    <source>
        <dbReference type="Proteomes" id="UP000186698"/>
    </source>
</evidence>
<dbReference type="Pfam" id="PF00643">
    <property type="entry name" value="zf-B_box"/>
    <property type="match status" value="1"/>
</dbReference>
<keyword evidence="4" id="KW-0862">Zinc</keyword>
<dbReference type="InterPro" id="IPR001841">
    <property type="entry name" value="Znf_RING"/>
</dbReference>
<dbReference type="RefSeq" id="XP_018089352.1">
    <property type="nucleotide sequence ID" value="XM_018233863.2"/>
</dbReference>
<dbReference type="SUPFAM" id="SSF57845">
    <property type="entry name" value="B-box zinc-binding domain"/>
    <property type="match status" value="1"/>
</dbReference>
<dbReference type="InterPro" id="IPR003877">
    <property type="entry name" value="SPRY_dom"/>
</dbReference>
<keyword evidence="7" id="KW-1185">Reference proteome</keyword>
<keyword evidence="5" id="KW-0391">Immunity</keyword>
<dbReference type="CDD" id="cd19769">
    <property type="entry name" value="Bbox2_TRIM16-like"/>
    <property type="match status" value="1"/>
</dbReference>
<dbReference type="SMART" id="SM00184">
    <property type="entry name" value="RING"/>
    <property type="match status" value="1"/>
</dbReference>
<dbReference type="Gene3D" id="3.30.40.10">
    <property type="entry name" value="Zinc/RING finger domain, C3HC4 (zinc finger)"/>
    <property type="match status" value="1"/>
</dbReference>
<evidence type="ECO:0000256" key="5">
    <source>
        <dbReference type="ARBA" id="ARBA00022859"/>
    </source>
</evidence>
<keyword evidence="3" id="KW-0863">Zinc-finger</keyword>
<dbReference type="GO" id="GO:0008270">
    <property type="term" value="F:zinc ion binding"/>
    <property type="evidence" value="ECO:0007669"/>
    <property type="project" value="UniProtKB-KW"/>
</dbReference>
<dbReference type="GO" id="GO:0005737">
    <property type="term" value="C:cytoplasm"/>
    <property type="evidence" value="ECO:0007669"/>
    <property type="project" value="UniProtKB-ARBA"/>
</dbReference>
<accession>A0A1L8F559</accession>
<keyword evidence="2" id="KW-0479">Metal-binding</keyword>
<dbReference type="InterPro" id="IPR013320">
    <property type="entry name" value="ConA-like_dom_sf"/>
</dbReference>
<dbReference type="SUPFAM" id="SSF49899">
    <property type="entry name" value="Concanavalin A-like lectins/glucanases"/>
    <property type="match status" value="1"/>
</dbReference>
<name>A0A1L8F559_XENLA</name>
<protein>
    <submittedName>
        <fullName evidence="8">Tripartite motif-containing protein 65</fullName>
    </submittedName>
</protein>
<dbReference type="InterPro" id="IPR006574">
    <property type="entry name" value="PRY"/>
</dbReference>
<dbReference type="InterPro" id="IPR003879">
    <property type="entry name" value="Butyrophylin_SPRY"/>
</dbReference>
<gene>
    <name evidence="8" type="primary">LOC108700693</name>
</gene>
<dbReference type="InterPro" id="IPR000315">
    <property type="entry name" value="Znf_B-box"/>
</dbReference>
<dbReference type="CDD" id="cd16597">
    <property type="entry name" value="RING-HC_TRIM25_C-IV"/>
    <property type="match status" value="1"/>
</dbReference>
<dbReference type="GeneID" id="108700693"/>
<sequence>MATTDLRADLICSVCQGIYLDPVTLPCGHSFCLLCIEGTWNWQRRKKEFNSCPECRETYKTCPELRRNVTLRKIVEHYKYIKPNQNPVEIFCTYCATLVPAAKSCLPCEASLCVKHMKDHKKSAEHVFTKPTEYFGYRKCSVHKQTLEFYCPQEGACICAACCNTEKHNGHKEEKINIISIKKLVEIKCILKELLPEEVKATDRLQSRQKFEEKVTTETEKVTELFIETKRELEALEEKIKAEIAKLRVGLSNPTSSTTESLQIKRDTLSQKISQIEELCGMKDPLTLLHQWELHKDIFYCFLSDLQKDNEEVHGECEVSHLNGSSDLVSLMVAFLTNIKIVFRQTNECFQMREIYNGNGPADGEDVVSQAVVANFTGIVSSVKKAIHVQKVTDMVLDRNTAGFNVGVSQDGKTASRYGTDQGYLQTPERFKVPQVLSIMSFASGQHYWEVEGSESASWRVGVAYPSIERDKNDSLIGDNRKSWGLCRGHNVYSVKHASKVSVLSHVPSCGRIRISLDYEAGCLSFYELSEPIRHLHTFSATFTEPLHVAFCVSEWKMLGENAWVRIIH</sequence>
<dbReference type="Pfam" id="PF13445">
    <property type="entry name" value="zf-RING_UBOX"/>
    <property type="match status" value="1"/>
</dbReference>
<evidence type="ECO:0000256" key="6">
    <source>
        <dbReference type="ARBA" id="ARBA00023054"/>
    </source>
</evidence>
<keyword evidence="1" id="KW-0399">Innate immunity</keyword>
<dbReference type="InterPro" id="IPR013083">
    <property type="entry name" value="Znf_RING/FYVE/PHD"/>
</dbReference>
<dbReference type="SMART" id="SM00449">
    <property type="entry name" value="SPRY"/>
    <property type="match status" value="1"/>
</dbReference>
<evidence type="ECO:0000256" key="4">
    <source>
        <dbReference type="ARBA" id="ARBA00022833"/>
    </source>
</evidence>
<dbReference type="PROSITE" id="PS50089">
    <property type="entry name" value="ZF_RING_2"/>
    <property type="match status" value="1"/>
</dbReference>
<dbReference type="InterPro" id="IPR027370">
    <property type="entry name" value="Znf-RING_euk"/>
</dbReference>